<organism evidence="1 2">
    <name type="scientific">Porites lobata</name>
    <dbReference type="NCBI Taxonomy" id="104759"/>
    <lineage>
        <taxon>Eukaryota</taxon>
        <taxon>Metazoa</taxon>
        <taxon>Cnidaria</taxon>
        <taxon>Anthozoa</taxon>
        <taxon>Hexacorallia</taxon>
        <taxon>Scleractinia</taxon>
        <taxon>Fungiina</taxon>
        <taxon>Poritidae</taxon>
        <taxon>Porites</taxon>
    </lineage>
</organism>
<evidence type="ECO:0000313" key="1">
    <source>
        <dbReference type="EMBL" id="CAH3153737.1"/>
    </source>
</evidence>
<protein>
    <submittedName>
        <fullName evidence="1">Uncharacterized protein</fullName>
    </submittedName>
</protein>
<name>A0ABN8PYU0_9CNID</name>
<dbReference type="EMBL" id="CALNXK010000097">
    <property type="protein sequence ID" value="CAH3153737.1"/>
    <property type="molecule type" value="Genomic_DNA"/>
</dbReference>
<gene>
    <name evidence="1" type="ORF">PLOB_00049797</name>
</gene>
<proteinExistence type="predicted"/>
<comment type="caution">
    <text evidence="1">The sequence shown here is derived from an EMBL/GenBank/DDBJ whole genome shotgun (WGS) entry which is preliminary data.</text>
</comment>
<dbReference type="Proteomes" id="UP001159405">
    <property type="component" value="Unassembled WGS sequence"/>
</dbReference>
<reference evidence="1 2" key="1">
    <citation type="submission" date="2022-05" db="EMBL/GenBank/DDBJ databases">
        <authorList>
            <consortium name="Genoscope - CEA"/>
            <person name="William W."/>
        </authorList>
    </citation>
    <scope>NUCLEOTIDE SEQUENCE [LARGE SCALE GENOMIC DNA]</scope>
</reference>
<keyword evidence="2" id="KW-1185">Reference proteome</keyword>
<accession>A0ABN8PYU0</accession>
<feature type="non-terminal residue" evidence="1">
    <location>
        <position position="1"/>
    </location>
</feature>
<evidence type="ECO:0000313" key="2">
    <source>
        <dbReference type="Proteomes" id="UP001159405"/>
    </source>
</evidence>
<sequence length="85" mass="9301">SSFEFSELSVKFGSFAVRIVIVYRPPCTKSFVTSVKTVTCRNVKSVNIESFKGDLAKSALCNENIVNLSLDGLVTCYNSTLSLLI</sequence>